<dbReference type="NCBIfam" id="NF004359">
    <property type="entry name" value="PRK05738.1-3"/>
    <property type="match status" value="1"/>
</dbReference>
<evidence type="ECO:0000256" key="3">
    <source>
        <dbReference type="ARBA" id="ARBA00022884"/>
    </source>
</evidence>
<dbReference type="GO" id="GO:0003735">
    <property type="term" value="F:structural constituent of ribosome"/>
    <property type="evidence" value="ECO:0007669"/>
    <property type="project" value="InterPro"/>
</dbReference>
<keyword evidence="3 6" id="KW-0694">RNA-binding</keyword>
<keyword evidence="2 6" id="KW-0699">rRNA-binding</keyword>
<dbReference type="SUPFAM" id="SSF54189">
    <property type="entry name" value="Ribosomal proteins S24e, L23 and L15e"/>
    <property type="match status" value="1"/>
</dbReference>
<comment type="similarity">
    <text evidence="1 6">Belongs to the universal ribosomal protein uL23 family.</text>
</comment>
<evidence type="ECO:0000256" key="6">
    <source>
        <dbReference type="HAMAP-Rule" id="MF_01369"/>
    </source>
</evidence>
<dbReference type="GO" id="GO:0005840">
    <property type="term" value="C:ribosome"/>
    <property type="evidence" value="ECO:0007669"/>
    <property type="project" value="UniProtKB-KW"/>
</dbReference>
<dbReference type="PANTHER" id="PTHR11620">
    <property type="entry name" value="60S RIBOSOMAL PROTEIN L23A"/>
    <property type="match status" value="1"/>
</dbReference>
<dbReference type="Gene3D" id="3.30.70.330">
    <property type="match status" value="1"/>
</dbReference>
<dbReference type="EMBL" id="KT006945">
    <property type="protein sequence ID" value="AKQ00994.1"/>
    <property type="molecule type" value="Genomic_DNA"/>
</dbReference>
<dbReference type="InterPro" id="IPR012677">
    <property type="entry name" value="Nucleotide-bd_a/b_plait_sf"/>
</dbReference>
<evidence type="ECO:0000256" key="5">
    <source>
        <dbReference type="ARBA" id="ARBA00023274"/>
    </source>
</evidence>
<gene>
    <name evidence="6 7" type="primary">rplW</name>
</gene>
<dbReference type="FunFam" id="3.30.70.330:FF:000001">
    <property type="entry name" value="50S ribosomal protein L23"/>
    <property type="match status" value="1"/>
</dbReference>
<dbReference type="NCBIfam" id="NF004366">
    <property type="entry name" value="PRK05738.3-2"/>
    <property type="match status" value="1"/>
</dbReference>
<sequence>MKNHYDVIKAPVITEKSTAASAQGKVVFWVDLTATKQEIKEAVETVFNVKVLGINTERVAGKMKRMGKFQGQRPTRKKAYLTLREGDKIEIFEGV</sequence>
<evidence type="ECO:0000256" key="1">
    <source>
        <dbReference type="ARBA" id="ARBA00006700"/>
    </source>
</evidence>
<evidence type="ECO:0000256" key="2">
    <source>
        <dbReference type="ARBA" id="ARBA00022730"/>
    </source>
</evidence>
<proteinExistence type="inferred from homology"/>
<organism evidence="7">
    <name type="scientific">uncultured delta proteobacterium Rifle_16ft_4_minimus_12842</name>
    <dbReference type="NCBI Taxonomy" id="1665174"/>
    <lineage>
        <taxon>Bacteria</taxon>
        <taxon>Deltaproteobacteria</taxon>
        <taxon>environmental samples</taxon>
    </lineage>
</organism>
<comment type="subunit">
    <text evidence="6">Part of the 50S ribosomal subunit. Contacts protein L29, and trigger factor when it is bound to the ribosome.</text>
</comment>
<reference evidence="7" key="1">
    <citation type="journal article" date="2015" name="ISME J.">
        <title>Aquifer environment selects for microbial species cohorts in sediment and groundwater.</title>
        <authorList>
            <person name="Hug L.A."/>
            <person name="Thomas B.C."/>
            <person name="Brown C.T."/>
            <person name="Frischkorn K.R."/>
            <person name="Williams K.H."/>
            <person name="Tringe S.G."/>
            <person name="Banfield J.F."/>
        </authorList>
    </citation>
    <scope>NUCLEOTIDE SEQUENCE</scope>
</reference>
<keyword evidence="4 6" id="KW-0689">Ribosomal protein</keyword>
<dbReference type="GO" id="GO:0019843">
    <property type="term" value="F:rRNA binding"/>
    <property type="evidence" value="ECO:0007669"/>
    <property type="project" value="UniProtKB-UniRule"/>
</dbReference>
<evidence type="ECO:0000313" key="7">
    <source>
        <dbReference type="EMBL" id="AKQ00994.1"/>
    </source>
</evidence>
<keyword evidence="5 6" id="KW-0687">Ribonucleoprotein</keyword>
<accession>A0A0H4TKG3</accession>
<dbReference type="GO" id="GO:1990904">
    <property type="term" value="C:ribonucleoprotein complex"/>
    <property type="evidence" value="ECO:0007669"/>
    <property type="project" value="UniProtKB-KW"/>
</dbReference>
<dbReference type="InterPro" id="IPR012678">
    <property type="entry name" value="Ribosomal_uL23/eL15/eS24_sf"/>
</dbReference>
<dbReference type="InterPro" id="IPR013025">
    <property type="entry name" value="Ribosomal_uL23-like"/>
</dbReference>
<protein>
    <recommendedName>
        <fullName evidence="6">Large ribosomal subunit protein uL23</fullName>
    </recommendedName>
</protein>
<dbReference type="GO" id="GO:0006412">
    <property type="term" value="P:translation"/>
    <property type="evidence" value="ECO:0007669"/>
    <property type="project" value="UniProtKB-UniRule"/>
</dbReference>
<dbReference type="AlphaFoldDB" id="A0A0H4TKG3"/>
<comment type="function">
    <text evidence="6">One of the early assembly proteins it binds 23S rRNA. One of the proteins that surrounds the polypeptide exit tunnel on the outside of the ribosome. Forms the main docking site for trigger factor binding to the ribosome.</text>
</comment>
<dbReference type="Pfam" id="PF00276">
    <property type="entry name" value="Ribosomal_L23"/>
    <property type="match status" value="1"/>
</dbReference>
<name>A0A0H4TKG3_9DELT</name>
<dbReference type="NCBIfam" id="NF004363">
    <property type="entry name" value="PRK05738.2-4"/>
    <property type="match status" value="1"/>
</dbReference>
<evidence type="ECO:0000256" key="4">
    <source>
        <dbReference type="ARBA" id="ARBA00022980"/>
    </source>
</evidence>
<dbReference type="HAMAP" id="MF_01369_B">
    <property type="entry name" value="Ribosomal_uL23_B"/>
    <property type="match status" value="1"/>
</dbReference>